<evidence type="ECO:0000256" key="1">
    <source>
        <dbReference type="ARBA" id="ARBA00010219"/>
    </source>
</evidence>
<dbReference type="HAMAP" id="MF_00197">
    <property type="entry name" value="DAP_epimerase"/>
    <property type="match status" value="1"/>
</dbReference>
<reference evidence="4" key="1">
    <citation type="submission" date="2025-08" db="UniProtKB">
        <authorList>
            <consortium name="RefSeq"/>
        </authorList>
    </citation>
    <scope>IDENTIFICATION</scope>
</reference>
<protein>
    <submittedName>
        <fullName evidence="4">Diaminopimelate epimerase</fullName>
    </submittedName>
</protein>
<dbReference type="Proteomes" id="UP000694888">
    <property type="component" value="Unplaced"/>
</dbReference>
<dbReference type="SUPFAM" id="SSF54506">
    <property type="entry name" value="Diaminopimelate epimerase-like"/>
    <property type="match status" value="2"/>
</dbReference>
<organism evidence="3 4">
    <name type="scientific">Aplysia californica</name>
    <name type="common">California sea hare</name>
    <dbReference type="NCBI Taxonomy" id="6500"/>
    <lineage>
        <taxon>Eukaryota</taxon>
        <taxon>Metazoa</taxon>
        <taxon>Spiralia</taxon>
        <taxon>Lophotrochozoa</taxon>
        <taxon>Mollusca</taxon>
        <taxon>Gastropoda</taxon>
        <taxon>Heterobranchia</taxon>
        <taxon>Euthyneura</taxon>
        <taxon>Tectipleura</taxon>
        <taxon>Aplysiida</taxon>
        <taxon>Aplysioidea</taxon>
        <taxon>Aplysiidae</taxon>
        <taxon>Aplysia</taxon>
    </lineage>
</organism>
<accession>A0ABM0JUA8</accession>
<name>A0ABM0JUA8_APLCA</name>
<evidence type="ECO:0000256" key="2">
    <source>
        <dbReference type="ARBA" id="ARBA00023235"/>
    </source>
</evidence>
<dbReference type="RefSeq" id="XP_005101656.1">
    <property type="nucleotide sequence ID" value="XM_005101599.3"/>
</dbReference>
<dbReference type="PANTHER" id="PTHR31689">
    <property type="entry name" value="DIAMINOPIMELATE EPIMERASE, CHLOROPLASTIC"/>
    <property type="match status" value="1"/>
</dbReference>
<dbReference type="Pfam" id="PF01678">
    <property type="entry name" value="DAP_epimerase"/>
    <property type="match status" value="1"/>
</dbReference>
<sequence>MEVHFSKFHGAGNDFIAIDNRDRSLNLTVKQRKDLCHRKFGLGADGVLELQTSETADFKLVYHKANGAVGTLCGNGSRCAMAFARYVGVRFGDEKRISFEAYDGVYYGAVKEGGSSAGSCGEYTLCLKDIPLSSVRKYANADYFMDNGSPHHVIFTDGDLENVDVFTIGSNLRYNVYDSIGGCNINFATTSKGEDKNSSLPLAQENDNKAASDLENLTLDALNRQEENKKSAKVLHKSLMSRTYERGVEGETLACGTGSVAVAIADFVRCAEKSPPSKLIYDAMRLLKETKTCDLDGSNLTEGKVITKVQMPGGLLTVTFDVEVQNMPENGRRPVVLTNVQLSGPAQHVFDGVCRLSTIARNTT</sequence>
<keyword evidence="2" id="KW-0413">Isomerase</keyword>
<dbReference type="PANTHER" id="PTHR31689:SF0">
    <property type="entry name" value="DIAMINOPIMELATE EPIMERASE"/>
    <property type="match status" value="1"/>
</dbReference>
<dbReference type="Gene3D" id="3.10.310.10">
    <property type="entry name" value="Diaminopimelate Epimerase, Chain A, domain 1"/>
    <property type="match status" value="2"/>
</dbReference>
<dbReference type="GeneID" id="101863593"/>
<gene>
    <name evidence="4" type="primary">LOC101863593</name>
</gene>
<proteinExistence type="inferred from homology"/>
<dbReference type="InterPro" id="IPR001653">
    <property type="entry name" value="DAP_epimerase_DapF"/>
</dbReference>
<keyword evidence="3" id="KW-1185">Reference proteome</keyword>
<evidence type="ECO:0000313" key="4">
    <source>
        <dbReference type="RefSeq" id="XP_005101656.1"/>
    </source>
</evidence>
<comment type="similarity">
    <text evidence="1">Belongs to the diaminopimelate epimerase family.</text>
</comment>
<evidence type="ECO:0000313" key="3">
    <source>
        <dbReference type="Proteomes" id="UP000694888"/>
    </source>
</evidence>